<reference evidence="2 3" key="1">
    <citation type="journal article" date="2018" name="Gigascience">
        <title>Genomes of trombidid mites reveal novel predicted allergens and laterally-transferred genes associated with secondary metabolism.</title>
        <authorList>
            <person name="Dong X."/>
            <person name="Chaisiri K."/>
            <person name="Xia D."/>
            <person name="Armstrong S.D."/>
            <person name="Fang Y."/>
            <person name="Donnelly M.J."/>
            <person name="Kadowaki T."/>
            <person name="McGarry J.W."/>
            <person name="Darby A.C."/>
            <person name="Makepeace B.L."/>
        </authorList>
    </citation>
    <scope>NUCLEOTIDE SEQUENCE [LARGE SCALE GENOMIC DNA]</scope>
    <source>
        <strain evidence="2">UoL-UT</strain>
    </source>
</reference>
<dbReference type="OrthoDB" id="2311693at2759"/>
<comment type="caution">
    <text evidence="2">The sequence shown here is derived from an EMBL/GenBank/DDBJ whole genome shotgun (WGS) entry which is preliminary data.</text>
</comment>
<feature type="non-terminal residue" evidence="2">
    <location>
        <position position="1"/>
    </location>
</feature>
<dbReference type="VEuPathDB" id="VectorBase:LDEU006189"/>
<dbReference type="PROSITE" id="PS50097">
    <property type="entry name" value="BTB"/>
    <property type="match status" value="1"/>
</dbReference>
<dbReference type="PANTHER" id="PTHR24413">
    <property type="entry name" value="SPECKLE-TYPE POZ PROTEIN"/>
    <property type="match status" value="1"/>
</dbReference>
<dbReference type="Proteomes" id="UP000288716">
    <property type="component" value="Unassembled WGS sequence"/>
</dbReference>
<evidence type="ECO:0000259" key="1">
    <source>
        <dbReference type="PROSITE" id="PS50097"/>
    </source>
</evidence>
<name>A0A443SEA1_9ACAR</name>
<evidence type="ECO:0000313" key="2">
    <source>
        <dbReference type="EMBL" id="RWS25850.1"/>
    </source>
</evidence>
<dbReference type="EMBL" id="NCKV01003325">
    <property type="protein sequence ID" value="RWS25850.1"/>
    <property type="molecule type" value="Genomic_DNA"/>
</dbReference>
<dbReference type="SUPFAM" id="SSF54695">
    <property type="entry name" value="POZ domain"/>
    <property type="match status" value="1"/>
</dbReference>
<dbReference type="Gene3D" id="3.30.710.10">
    <property type="entry name" value="Potassium Channel Kv1.1, Chain A"/>
    <property type="match status" value="1"/>
</dbReference>
<feature type="domain" description="BTB" evidence="1">
    <location>
        <begin position="70"/>
        <end position="134"/>
    </location>
</feature>
<keyword evidence="3" id="KW-1185">Reference proteome</keyword>
<dbReference type="InterPro" id="IPR000210">
    <property type="entry name" value="BTB/POZ_dom"/>
</dbReference>
<gene>
    <name evidence="2" type="ORF">B4U80_13034</name>
</gene>
<dbReference type="AlphaFoldDB" id="A0A443SEA1"/>
<protein>
    <submittedName>
        <fullName evidence="2">Speckle-type POZ protein B-like protein</fullName>
    </submittedName>
</protein>
<dbReference type="CDD" id="cd14733">
    <property type="entry name" value="BACK"/>
    <property type="match status" value="1"/>
</dbReference>
<evidence type="ECO:0000313" key="3">
    <source>
        <dbReference type="Proteomes" id="UP000288716"/>
    </source>
</evidence>
<dbReference type="STRING" id="299467.A0A443SEA1"/>
<dbReference type="SMART" id="SM00225">
    <property type="entry name" value="BTB"/>
    <property type="match status" value="1"/>
</dbReference>
<dbReference type="Pfam" id="PF00651">
    <property type="entry name" value="BTB"/>
    <property type="match status" value="1"/>
</dbReference>
<sequence length="221" mass="25037">GNGKGFDYALKWSDFDKISDETNNCLKINCCVQYYCDTTTVVNSSYENVNDSSGCLRNDLKKLLSSGIQSDVRITTKDGYEFNAHSLLLMSRSKVFKKLLSNSEDKIISFTSFNGSTVQAVLDFVYTDKIDDLNVIDIELLKAAEMYRLSKLQTICETHLLSKVNIETCIDLLLAADDNHCLKLRDHILSFIVANIKFLKSADFAKLQQRITLFLDIFSHL</sequence>
<dbReference type="InterPro" id="IPR011333">
    <property type="entry name" value="SKP1/BTB/POZ_sf"/>
</dbReference>
<accession>A0A443SEA1</accession>
<proteinExistence type="predicted"/>
<organism evidence="2 3">
    <name type="scientific">Leptotrombidium deliense</name>
    <dbReference type="NCBI Taxonomy" id="299467"/>
    <lineage>
        <taxon>Eukaryota</taxon>
        <taxon>Metazoa</taxon>
        <taxon>Ecdysozoa</taxon>
        <taxon>Arthropoda</taxon>
        <taxon>Chelicerata</taxon>
        <taxon>Arachnida</taxon>
        <taxon>Acari</taxon>
        <taxon>Acariformes</taxon>
        <taxon>Trombidiformes</taxon>
        <taxon>Prostigmata</taxon>
        <taxon>Anystina</taxon>
        <taxon>Parasitengona</taxon>
        <taxon>Trombiculoidea</taxon>
        <taxon>Trombiculidae</taxon>
        <taxon>Leptotrombidium</taxon>
    </lineage>
</organism>